<dbReference type="Proteomes" id="UP000050975">
    <property type="component" value="Unassembled WGS sequence"/>
</dbReference>
<dbReference type="Gene3D" id="3.30.70.2650">
    <property type="match status" value="1"/>
</dbReference>
<dbReference type="Pfam" id="PF07848">
    <property type="entry name" value="PaaX"/>
    <property type="match status" value="1"/>
</dbReference>
<feature type="domain" description="Transcriptional repressor PaaX-like C-terminal" evidence="2">
    <location>
        <begin position="189"/>
        <end position="282"/>
    </location>
</feature>
<dbReference type="Pfam" id="PF08223">
    <property type="entry name" value="PaaX_C"/>
    <property type="match status" value="1"/>
</dbReference>
<dbReference type="PANTHER" id="PTHR30319:SF1">
    <property type="entry name" value="TRANSCRIPTIONAL REPRESSOR PAAX"/>
    <property type="match status" value="1"/>
</dbReference>
<evidence type="ECO:0000313" key="4">
    <source>
        <dbReference type="EMBL" id="KPL14691.1"/>
    </source>
</evidence>
<feature type="domain" description="Transcriptional repressor PaaX-like N-terminal" evidence="1">
    <location>
        <begin position="21"/>
        <end position="86"/>
    </location>
</feature>
<dbReference type="Pfam" id="PF20803">
    <property type="entry name" value="PaaX_M"/>
    <property type="match status" value="1"/>
</dbReference>
<comment type="caution">
    <text evidence="4">The sequence shown here is derived from an EMBL/GenBank/DDBJ whole genome shotgun (WGS) entry which is preliminary data.</text>
</comment>
<protein>
    <recommendedName>
        <fullName evidence="6">PaaX-like C-terminal domain-containing protein</fullName>
    </recommendedName>
</protein>
<dbReference type="Gene3D" id="1.20.58.1460">
    <property type="match status" value="1"/>
</dbReference>
<dbReference type="InterPro" id="IPR013225">
    <property type="entry name" value="PaaX_C"/>
</dbReference>
<name>A0A0S8JZU6_UNCW3</name>
<dbReference type="GO" id="GO:0006351">
    <property type="term" value="P:DNA-templated transcription"/>
    <property type="evidence" value="ECO:0007669"/>
    <property type="project" value="InterPro"/>
</dbReference>
<gene>
    <name evidence="4" type="ORF">AMJ74_02930</name>
</gene>
<organism evidence="4 5">
    <name type="scientific">candidate division WOR_3 bacterium SM1_77</name>
    <dbReference type="NCBI Taxonomy" id="1703778"/>
    <lineage>
        <taxon>Bacteria</taxon>
        <taxon>Bacteria division WOR-3</taxon>
    </lineage>
</organism>
<feature type="domain" description="Transcriptional repressor PaaX-like central Cas2-like" evidence="3">
    <location>
        <begin position="104"/>
        <end position="185"/>
    </location>
</feature>
<dbReference type="InterPro" id="IPR012906">
    <property type="entry name" value="PaaX-like_N"/>
</dbReference>
<evidence type="ECO:0008006" key="6">
    <source>
        <dbReference type="Google" id="ProtNLM"/>
    </source>
</evidence>
<sequence length="287" mass="33696">MSKSKRMTIKRHKKPKARFSTVIYTLFGAYVLPRRGEVNATNLIKLIRPLGFSANAIRLGLSRMSRYGVFRIRKVGRHSYYSLSIKGMKWMEQGRVRAFDMESKKWDGKWRLVVYNIPEQYRAFRDRLRSRLHNQGFASLSTSLWISPYDFRSELERFIRDKKMSTYVETFEARYTGQRRQKELAKIAWDVDALTKRYQSFIDEYSTLPARCERTAQEGGAMSSADCFAQRFCMTAEYVALKLEDPMLPLELLPKNWVGARAERLHDQLWKLLRPSADGFVDSVLQK</sequence>
<dbReference type="InterPro" id="IPR011965">
    <property type="entry name" value="PaaX_trns_reg"/>
</dbReference>
<dbReference type="PIRSF" id="PIRSF020623">
    <property type="entry name" value="PaaX"/>
    <property type="match status" value="1"/>
</dbReference>
<evidence type="ECO:0000259" key="1">
    <source>
        <dbReference type="Pfam" id="PF07848"/>
    </source>
</evidence>
<dbReference type="PANTHER" id="PTHR30319">
    <property type="entry name" value="PHENYLACETIC ACID REGULATOR-RELATED TRANSCRIPTIONAL REPRESSOR"/>
    <property type="match status" value="1"/>
</dbReference>
<evidence type="ECO:0000259" key="2">
    <source>
        <dbReference type="Pfam" id="PF08223"/>
    </source>
</evidence>
<proteinExistence type="predicted"/>
<reference evidence="4 5" key="1">
    <citation type="journal article" date="2015" name="Microbiome">
        <title>Genomic resolution of linkages in carbon, nitrogen, and sulfur cycling among widespread estuary sediment bacteria.</title>
        <authorList>
            <person name="Baker B.J."/>
            <person name="Lazar C.S."/>
            <person name="Teske A.P."/>
            <person name="Dick G.J."/>
        </authorList>
    </citation>
    <scope>NUCLEOTIDE SEQUENCE [LARGE SCALE GENOMIC DNA]</scope>
    <source>
        <strain evidence="4">SM1_77</strain>
    </source>
</reference>
<evidence type="ECO:0000259" key="3">
    <source>
        <dbReference type="Pfam" id="PF20803"/>
    </source>
</evidence>
<dbReference type="InterPro" id="IPR048846">
    <property type="entry name" value="PaaX-like_central"/>
</dbReference>
<dbReference type="InterPro" id="IPR036388">
    <property type="entry name" value="WH-like_DNA-bd_sf"/>
</dbReference>
<evidence type="ECO:0000313" key="5">
    <source>
        <dbReference type="Proteomes" id="UP000050975"/>
    </source>
</evidence>
<accession>A0A0S8JZU6</accession>
<dbReference type="Gene3D" id="1.10.10.10">
    <property type="entry name" value="Winged helix-like DNA-binding domain superfamily/Winged helix DNA-binding domain"/>
    <property type="match status" value="1"/>
</dbReference>
<dbReference type="EMBL" id="LJVE01000039">
    <property type="protein sequence ID" value="KPL14691.1"/>
    <property type="molecule type" value="Genomic_DNA"/>
</dbReference>
<dbReference type="AlphaFoldDB" id="A0A0S8JZU6"/>